<feature type="transmembrane region" description="Helical" evidence="1">
    <location>
        <begin position="792"/>
        <end position="818"/>
    </location>
</feature>
<sequence length="1341" mass="149103">MWADGVMWLWLLPWLLQVRAVNPGQACIDGAVLPDQRANITFDGISMPVGVVMGTWESSRIVAEIYSIIASEVLGFAVHQTVSAAGHLMFMALTGWNPVCNCGFPTQYHVAFEFWRYTYTEEWWTALPGIAPVRAGSLKYAGYDGLFVFPGAHARGLEHGLALEYYRSYNTSWFQPTQHLAKVGQVDLNRLETCIEVWINQNFGEIANAYLAITGDVEGTMLYNNSTVFNCWREKWFVGPGCRHDPGNCGALVSRTGWGLMEVIQKIFFLQMPLAYANAKPEEYVPLNQELQSLAYWWEPDTQFALDNPQLVRFAPHNVEEFRRGIQRTMKEPIPLDTLTAAGWQHALQEVASRVSFTQEEMKELLVNASGSSTRHTACTWIRHHQENWNTWLPHHRRCADGLGVVDAQGDFLLSGENASGCERCPAGRFSRAFATTRVCEFCPPGSFQSLPAEMTCTPCSAGKASVKEGERACADCPLGSFANSTGMSQCHWCGPEDQKDLFTTSQLVPSGEGPTRIPVLGASRSDFCSCKTGMLLNGLRCEPCPLGAVCDGTTQVQLLAGFWSSTATPTSVYFCYNAPGACPGGRPGACAHGREVSNLGCARCNEGRRQRGGYAAAAGCIPCTSTDYMLLCLALVLCIAIIVLCQVVYRHYSLSTALLLSACLLCHQLVMMMTEIGGASWSDGAATAPVEVIQRFTRFLECSPISRRTPLGLFLRPHVPLLVFLFLAVLHLCLDRRRARHLVVNSVGNFAFAYFAMLLYYDLAAFRCFLHPNGLSTLLALPDVLCSGDQYATIVAFGFILVCLPISFAALCFWLLLAELPKRLLAGDMRFIRSCNFLVANFRPGSELYIALYLARMVLMSLTSFIPFISAKILFMNIWLLGSLVVTAIAKPWRYAICNQLDLLIVAGMLMQLDIGSALLRTLDTNIVVAACMTVASLMSLATLGFGSWGIIQFALLHWRKRFRCIICHHHLATGSYALMLKMELEKQGCKALLDHEPADLAQLVHHVSHNTEALVILGSRELFTLKSCIAEMAVAQVHEVRTVLLAFPSYSDSWESLNADFWEVPEELVAFRIGLHEIMQTHRWLKGLERFQVAPEFATSAAQQVLSFMLPSCELELEQAPQDGADCVILADLSNLEAAATACILRGMLSPLLLERTCEEVIVLEVDTMPPCVMYALVVCSDGCFESLRYASWLLQLRALNGAQVSILAIIAESGFQFPSLSFQQDMMKIPQLQGVDLRSYSKIIQALFGELWFFVTFTPQCSTRKELQLRAAQVRNLLEAARPLAERLAAAEAQKVEELKELKVTDEWCEPVQPINNDLKRMVEIYQMYFCPMREERF</sequence>
<accession>A0AA36HKR5</accession>
<proteinExistence type="predicted"/>
<evidence type="ECO:0000256" key="2">
    <source>
        <dbReference type="SAM" id="SignalP"/>
    </source>
</evidence>
<dbReference type="Proteomes" id="UP001178507">
    <property type="component" value="Unassembled WGS sequence"/>
</dbReference>
<name>A0AA36HKR5_9DINO</name>
<feature type="transmembrane region" description="Helical" evidence="1">
    <location>
        <begin position="742"/>
        <end position="762"/>
    </location>
</feature>
<dbReference type="Gene3D" id="2.10.50.10">
    <property type="entry name" value="Tumor Necrosis Factor Receptor, subunit A, domain 2"/>
    <property type="match status" value="1"/>
</dbReference>
<feature type="signal peptide" evidence="2">
    <location>
        <begin position="1"/>
        <end position="20"/>
    </location>
</feature>
<feature type="transmembrane region" description="Helical" evidence="1">
    <location>
        <begin position="629"/>
        <end position="650"/>
    </location>
</feature>
<protein>
    <recommendedName>
        <fullName evidence="5">Tyrosine-protein kinase ephrin type A/B receptor-like domain-containing protein</fullName>
    </recommendedName>
</protein>
<reference evidence="3" key="1">
    <citation type="submission" date="2023-08" db="EMBL/GenBank/DDBJ databases">
        <authorList>
            <person name="Chen Y."/>
            <person name="Shah S."/>
            <person name="Dougan E. K."/>
            <person name="Thang M."/>
            <person name="Chan C."/>
        </authorList>
    </citation>
    <scope>NUCLEOTIDE SEQUENCE</scope>
</reference>
<dbReference type="EMBL" id="CAUJNA010000047">
    <property type="protein sequence ID" value="CAJ1370999.1"/>
    <property type="molecule type" value="Genomic_DNA"/>
</dbReference>
<comment type="caution">
    <text evidence="3">The sequence shown here is derived from an EMBL/GenBank/DDBJ whole genome shotgun (WGS) entry which is preliminary data.</text>
</comment>
<gene>
    <name evidence="3" type="ORF">EVOR1521_LOCUS1435</name>
</gene>
<organism evidence="3 4">
    <name type="scientific">Effrenium voratum</name>
    <dbReference type="NCBI Taxonomy" id="2562239"/>
    <lineage>
        <taxon>Eukaryota</taxon>
        <taxon>Sar</taxon>
        <taxon>Alveolata</taxon>
        <taxon>Dinophyceae</taxon>
        <taxon>Suessiales</taxon>
        <taxon>Symbiodiniaceae</taxon>
        <taxon>Effrenium</taxon>
    </lineage>
</organism>
<feature type="transmembrane region" description="Helical" evidence="1">
    <location>
        <begin position="866"/>
        <end position="890"/>
    </location>
</feature>
<keyword evidence="1" id="KW-1133">Transmembrane helix</keyword>
<feature type="chain" id="PRO_5041366626" description="Tyrosine-protein kinase ephrin type A/B receptor-like domain-containing protein" evidence="2">
    <location>
        <begin position="21"/>
        <end position="1341"/>
    </location>
</feature>
<evidence type="ECO:0000313" key="3">
    <source>
        <dbReference type="EMBL" id="CAJ1370999.1"/>
    </source>
</evidence>
<evidence type="ECO:0008006" key="5">
    <source>
        <dbReference type="Google" id="ProtNLM"/>
    </source>
</evidence>
<keyword evidence="1" id="KW-0812">Transmembrane</keyword>
<keyword evidence="4" id="KW-1185">Reference proteome</keyword>
<evidence type="ECO:0000313" key="4">
    <source>
        <dbReference type="Proteomes" id="UP001178507"/>
    </source>
</evidence>
<feature type="transmembrane region" description="Helical" evidence="1">
    <location>
        <begin position="928"/>
        <end position="953"/>
    </location>
</feature>
<feature type="transmembrane region" description="Helical" evidence="1">
    <location>
        <begin position="657"/>
        <end position="675"/>
    </location>
</feature>
<feature type="transmembrane region" description="Helical" evidence="1">
    <location>
        <begin position="714"/>
        <end position="735"/>
    </location>
</feature>
<dbReference type="SMART" id="SM01411">
    <property type="entry name" value="Ephrin_rec_like"/>
    <property type="match status" value="1"/>
</dbReference>
<feature type="transmembrane region" description="Helical" evidence="1">
    <location>
        <begin position="839"/>
        <end position="860"/>
    </location>
</feature>
<keyword evidence="1" id="KW-0472">Membrane</keyword>
<evidence type="ECO:0000256" key="1">
    <source>
        <dbReference type="SAM" id="Phobius"/>
    </source>
</evidence>
<keyword evidence="2" id="KW-0732">Signal</keyword>